<dbReference type="KEGG" id="psoj:PHYSODRAFT_527611"/>
<dbReference type="SMR" id="G5A927"/>
<dbReference type="CDD" id="cd00104">
    <property type="entry name" value="KAZAL_FS"/>
    <property type="match status" value="1"/>
</dbReference>
<organism evidence="3 4">
    <name type="scientific">Phytophthora sojae (strain P6497)</name>
    <name type="common">Soybean stem and root rot agent</name>
    <name type="synonym">Phytophthora megasperma f. sp. glycines</name>
    <dbReference type="NCBI Taxonomy" id="1094619"/>
    <lineage>
        <taxon>Eukaryota</taxon>
        <taxon>Sar</taxon>
        <taxon>Stramenopiles</taxon>
        <taxon>Oomycota</taxon>
        <taxon>Peronosporomycetes</taxon>
        <taxon>Peronosporales</taxon>
        <taxon>Peronosporaceae</taxon>
        <taxon>Phytophthora</taxon>
    </lineage>
</organism>
<dbReference type="InterPro" id="IPR036058">
    <property type="entry name" value="Kazal_dom_sf"/>
</dbReference>
<dbReference type="EMBL" id="JH159161">
    <property type="protein sequence ID" value="EGZ08403.1"/>
    <property type="molecule type" value="Genomic_DNA"/>
</dbReference>
<dbReference type="RefSeq" id="XP_009536575.1">
    <property type="nucleotide sequence ID" value="XM_009538280.1"/>
</dbReference>
<accession>G5A927</accession>
<dbReference type="PROSITE" id="PS51465">
    <property type="entry name" value="KAZAL_2"/>
    <property type="match status" value="1"/>
</dbReference>
<dbReference type="Gene3D" id="3.30.60.30">
    <property type="match status" value="1"/>
</dbReference>
<dbReference type="Pfam" id="PF07648">
    <property type="entry name" value="Kazal_2"/>
    <property type="match status" value="1"/>
</dbReference>
<dbReference type="AlphaFoldDB" id="G5A927"/>
<dbReference type="Proteomes" id="UP000002640">
    <property type="component" value="Unassembled WGS sequence"/>
</dbReference>
<evidence type="ECO:0000313" key="4">
    <source>
        <dbReference type="Proteomes" id="UP000002640"/>
    </source>
</evidence>
<sequence>MKFAVAAVLASLLIAGISADETWACANVPYIKCDHDNTEVCASNGVTYKNSCEFSKANCDNKGMRVLHQGMCNRSEGGRRLRDVEA</sequence>
<keyword evidence="1" id="KW-0732">Signal</keyword>
<name>G5A927_PHYSP</name>
<dbReference type="InParanoid" id="G5A927"/>
<feature type="signal peptide" evidence="1">
    <location>
        <begin position="1"/>
        <end position="19"/>
    </location>
</feature>
<gene>
    <name evidence="3" type="ORF">PHYSODRAFT_527611</name>
</gene>
<evidence type="ECO:0000256" key="1">
    <source>
        <dbReference type="SAM" id="SignalP"/>
    </source>
</evidence>
<proteinExistence type="predicted"/>
<dbReference type="SUPFAM" id="SSF100895">
    <property type="entry name" value="Kazal-type serine protease inhibitors"/>
    <property type="match status" value="1"/>
</dbReference>
<dbReference type="GeneID" id="20661152"/>
<feature type="domain" description="Kazal-like" evidence="2">
    <location>
        <begin position="19"/>
        <end position="74"/>
    </location>
</feature>
<evidence type="ECO:0000313" key="3">
    <source>
        <dbReference type="EMBL" id="EGZ08403.1"/>
    </source>
</evidence>
<keyword evidence="4" id="KW-1185">Reference proteome</keyword>
<protein>
    <submittedName>
        <fullName evidence="3">Kazal-like serine protease inhibitor domain-containing protein</fullName>
    </submittedName>
</protein>
<reference evidence="3 4" key="1">
    <citation type="journal article" date="2006" name="Science">
        <title>Phytophthora genome sequences uncover evolutionary origins and mechanisms of pathogenesis.</title>
        <authorList>
            <person name="Tyler B.M."/>
            <person name="Tripathy S."/>
            <person name="Zhang X."/>
            <person name="Dehal P."/>
            <person name="Jiang R.H."/>
            <person name="Aerts A."/>
            <person name="Arredondo F.D."/>
            <person name="Baxter L."/>
            <person name="Bensasson D."/>
            <person name="Beynon J.L."/>
            <person name="Chapman J."/>
            <person name="Damasceno C.M."/>
            <person name="Dorrance A.E."/>
            <person name="Dou D."/>
            <person name="Dickerman A.W."/>
            <person name="Dubchak I.L."/>
            <person name="Garbelotto M."/>
            <person name="Gijzen M."/>
            <person name="Gordon S.G."/>
            <person name="Govers F."/>
            <person name="Grunwald N.J."/>
            <person name="Huang W."/>
            <person name="Ivors K.L."/>
            <person name="Jones R.W."/>
            <person name="Kamoun S."/>
            <person name="Krampis K."/>
            <person name="Lamour K.H."/>
            <person name="Lee M.K."/>
            <person name="McDonald W.H."/>
            <person name="Medina M."/>
            <person name="Meijer H.J."/>
            <person name="Nordberg E.K."/>
            <person name="Maclean D.J."/>
            <person name="Ospina-Giraldo M.D."/>
            <person name="Morris P.F."/>
            <person name="Phuntumart V."/>
            <person name="Putnam N.H."/>
            <person name="Rash S."/>
            <person name="Rose J.K."/>
            <person name="Sakihama Y."/>
            <person name="Salamov A.A."/>
            <person name="Savidor A."/>
            <person name="Scheuring C.F."/>
            <person name="Smith B.M."/>
            <person name="Sobral B.W."/>
            <person name="Terry A."/>
            <person name="Torto-Alalibo T.A."/>
            <person name="Win J."/>
            <person name="Xu Z."/>
            <person name="Zhang H."/>
            <person name="Grigoriev I.V."/>
            <person name="Rokhsar D.S."/>
            <person name="Boore J.L."/>
        </authorList>
    </citation>
    <scope>NUCLEOTIDE SEQUENCE [LARGE SCALE GENOMIC DNA]</scope>
    <source>
        <strain evidence="3 4">P6497</strain>
    </source>
</reference>
<feature type="chain" id="PRO_5003473313" evidence="1">
    <location>
        <begin position="20"/>
        <end position="86"/>
    </location>
</feature>
<dbReference type="InterPro" id="IPR002350">
    <property type="entry name" value="Kazal_dom"/>
</dbReference>
<evidence type="ECO:0000259" key="2">
    <source>
        <dbReference type="PROSITE" id="PS51465"/>
    </source>
</evidence>
<dbReference type="SMART" id="SM00280">
    <property type="entry name" value="KAZAL"/>
    <property type="match status" value="1"/>
</dbReference>